<dbReference type="Gene3D" id="3.60.21.10">
    <property type="match status" value="1"/>
</dbReference>
<dbReference type="InterPro" id="IPR036573">
    <property type="entry name" value="CBM_sf_5/12"/>
</dbReference>
<dbReference type="GO" id="GO:0004553">
    <property type="term" value="F:hydrolase activity, hydrolyzing O-glycosyl compounds"/>
    <property type="evidence" value="ECO:0007669"/>
    <property type="project" value="InterPro"/>
</dbReference>
<dbReference type="EMBL" id="JADBEB010000001">
    <property type="protein sequence ID" value="MBE1492757.1"/>
    <property type="molecule type" value="Genomic_DNA"/>
</dbReference>
<dbReference type="RefSeq" id="WP_192771611.1">
    <property type="nucleotide sequence ID" value="NZ_JADBEB010000001.1"/>
</dbReference>
<dbReference type="SMART" id="SM00495">
    <property type="entry name" value="ChtBD3"/>
    <property type="match status" value="3"/>
</dbReference>
<dbReference type="GO" id="GO:0005576">
    <property type="term" value="C:extracellular region"/>
    <property type="evidence" value="ECO:0007669"/>
    <property type="project" value="InterPro"/>
</dbReference>
<keyword evidence="6" id="KW-1185">Reference proteome</keyword>
<reference evidence="5" key="1">
    <citation type="submission" date="2020-10" db="EMBL/GenBank/DDBJ databases">
        <title>Sequencing the genomes of 1000 actinobacteria strains.</title>
        <authorList>
            <person name="Klenk H.-P."/>
        </authorList>
    </citation>
    <scope>NUCLEOTIDE SEQUENCE</scope>
    <source>
        <strain evidence="5">DSM 46832</strain>
    </source>
</reference>
<dbReference type="PANTHER" id="PTHR43143">
    <property type="entry name" value="METALLOPHOSPHOESTERASE, CALCINEURIN SUPERFAMILY"/>
    <property type="match status" value="1"/>
</dbReference>
<gene>
    <name evidence="5" type="ORF">H4W31_008395</name>
</gene>
<dbReference type="Proteomes" id="UP000649753">
    <property type="component" value="Unassembled WGS sequence"/>
</dbReference>
<name>A0A927MDT0_9ACTN</name>
<dbReference type="Gene3D" id="2.10.10.20">
    <property type="entry name" value="Carbohydrate-binding module superfamily 5/12"/>
    <property type="match status" value="3"/>
</dbReference>
<dbReference type="Pfam" id="PF02839">
    <property type="entry name" value="CBM_5_12"/>
    <property type="match status" value="2"/>
</dbReference>
<keyword evidence="1" id="KW-0378">Hydrolase</keyword>
<dbReference type="SUPFAM" id="SSF51055">
    <property type="entry name" value="Carbohydrate binding domain"/>
    <property type="match status" value="3"/>
</dbReference>
<dbReference type="InterPro" id="IPR029052">
    <property type="entry name" value="Metallo-depent_PP-like"/>
</dbReference>
<dbReference type="GO" id="GO:0005975">
    <property type="term" value="P:carbohydrate metabolic process"/>
    <property type="evidence" value="ECO:0007669"/>
    <property type="project" value="InterPro"/>
</dbReference>
<dbReference type="GO" id="GO:0030246">
    <property type="term" value="F:carbohydrate binding"/>
    <property type="evidence" value="ECO:0007669"/>
    <property type="project" value="InterPro"/>
</dbReference>
<comment type="caution">
    <text evidence="5">The sequence shown here is derived from an EMBL/GenBank/DDBJ whole genome shotgun (WGS) entry which is preliminary data.</text>
</comment>
<evidence type="ECO:0000259" key="4">
    <source>
        <dbReference type="SMART" id="SM00495"/>
    </source>
</evidence>
<feature type="domain" description="Chitin-binding type-3" evidence="4">
    <location>
        <begin position="1516"/>
        <end position="1559"/>
    </location>
</feature>
<dbReference type="InterPro" id="IPR051918">
    <property type="entry name" value="STPP_CPPED1"/>
</dbReference>
<evidence type="ECO:0000313" key="6">
    <source>
        <dbReference type="Proteomes" id="UP000649753"/>
    </source>
</evidence>
<feature type="signal peptide" evidence="3">
    <location>
        <begin position="1"/>
        <end position="38"/>
    </location>
</feature>
<sequence length="1662" mass="174328">MTYQPRVGARRLRALWPVLVVAFVAATGPALVPPAAVAEEPPPPAAAGAPILNLSDGQTIEGTVTVTAEPTSEDDSVQSLTVDGDPIDADTTAGTARFGFDMGGNGTEARYRNYLTVNDHTAEADRIYFPTIPGGNSGSLAFPGDRLRSGVNTVTVHAGAAWVDTTNTSAIGYEQLPFGEGGRCPNYDDFPLSSINLSLLGVVADGEQNLFSYNFGDGTCGSGRNLLTQSLTFVVSGEPGGTAGLTTGLDTTKLGNGRHTIAATTRSGAKQSIAVEVNNAAPGAAKLTPADGALVRGTRPVIAALPNGSEESVESLAIDDRPAQNAETLAAGTATLGLTVEAGNSVEAKYHNYVLVNGNRVEFGGDYAVSAAENVSLNFPTRFLRPGDNVVEVKTGDYNGTANGATCPNHDDFRLTRSAVSLALSTPGTVTPGTTYLVTTAGGTVTKAETTDASLALGDGTCGANSEAEFHFTIDGAPTTRTIDTLGSGGDAHLKVFVGGNGADNGFDNKVLVNGIPLDLGVWEKETADVAFPNEWLVPGVNVLEFVAGSDHGGDKPGGCDNYDDFTLRDFQLAPVAGKATQLTRMIAGSTVTIGSTSYPVGSPVTVHVGDGTCGSSHNAALDKTVLFDVTAEDGSALRALGKRADVDTTAIADGPHTIKATVGDKTSTRHFTVDNSAPVVESSVPAPGQRLTATVALDIKVSDATGVAGTPAITLDGKAVAQGDQIGHGLPAGSHTIAVTATDTLGNTATREVRFTSASIPDVPTGLGAAVTGGHSPSATLSATIPSADGLPLTATFTKADVVIPTAGYQGEASAVPTTLDVAHDKGVDVGSLRPLDGRTIDTPSSRDVVFQRYDVKLGATTETPILRWEGSADPKRVVALRVWDPAAKKWVMLTSSRGQAGQSTVLTAPLTPEHRGGGTVHVLVTGEDPFADDLSPRDSSAQNDKDRFEDPASYDFALAHFTDTQYLSEGAAGGTYDDFDGRAEPSDIQTVEEQAIFTAAYREQTQWIADNAGGRKIAYTAHTGDVIENDYYDPLAKNPDGSLQRPGLNEQVEREFERASSYQRILDDKGVVNQVIAGNHDNQLGAETGPDSRFSRTFGADRYYRVAGAWPAGAEYHAWDEVTNADGSVTPGKDNQNNYVLFSAGGLEFVAVGLSYGVTPDEARWADSVFKRYKDRNGILLSHDYLKPSTNPDGRGAAFSAPDGSPLYKLVVENNPNVFLVLAGHEHGVGTNLKTKVGVTVTHDVVELLADYQFYTVRADELWPDLVDAAGNIDLDRDGKPDHKSTDRLQFGASFLRLMQFDVDRAEMHIDTYSPLLENFGATEYDIRADGSQTTPRYNGAEDNLTLPVDITTRKTSFSTDSLAAYVPSGVIGTDEVTADGTATVNWSGLRPGTSYAWIVSARSADDGVAVAAPAVFRTAKGAPTVTVTSAATDWGTAAKVTVKVGAGTAPVSGTVELREGGTMRGSTTLSGDTATFTLPVGLAPGDHALTASFSGSEYLDPAQGTGTVTVKLPPAWSASTAYRDGDRVGYQGRIYQASWYAKNQKPGDPNGPWQELAMTEDGVPIWTASRIFNAGDIVMDDGKRFRARWYTRNQAPGDPNGPWAEIAPPPPDGSPAAWTPTTVYDAGDRATYQGHVYEARWYTRNQTPGGANGPWKLIK</sequence>
<organism evidence="5 6">
    <name type="scientific">Plantactinospora soyae</name>
    <dbReference type="NCBI Taxonomy" id="1544732"/>
    <lineage>
        <taxon>Bacteria</taxon>
        <taxon>Bacillati</taxon>
        <taxon>Actinomycetota</taxon>
        <taxon>Actinomycetes</taxon>
        <taxon>Micromonosporales</taxon>
        <taxon>Micromonosporaceae</taxon>
        <taxon>Plantactinospora</taxon>
    </lineage>
</organism>
<feature type="region of interest" description="Disordered" evidence="2">
    <location>
        <begin position="930"/>
        <end position="950"/>
    </location>
</feature>
<keyword evidence="3" id="KW-0732">Signal</keyword>
<dbReference type="PANTHER" id="PTHR43143:SF5">
    <property type="entry name" value="SECRETED PROTEIN"/>
    <property type="match status" value="1"/>
</dbReference>
<feature type="domain" description="Chitin-binding type-3" evidence="4">
    <location>
        <begin position="1618"/>
        <end position="1661"/>
    </location>
</feature>
<accession>A0A927MDT0</accession>
<dbReference type="CDD" id="cd12215">
    <property type="entry name" value="ChiC_BD"/>
    <property type="match status" value="3"/>
</dbReference>
<feature type="domain" description="Chitin-binding type-3" evidence="4">
    <location>
        <begin position="1566"/>
        <end position="1609"/>
    </location>
</feature>
<dbReference type="InterPro" id="IPR003610">
    <property type="entry name" value="CBM5/12"/>
</dbReference>
<proteinExistence type="predicted"/>
<feature type="chain" id="PRO_5036781166" evidence="3">
    <location>
        <begin position="39"/>
        <end position="1662"/>
    </location>
</feature>
<evidence type="ECO:0000313" key="5">
    <source>
        <dbReference type="EMBL" id="MBE1492757.1"/>
    </source>
</evidence>
<evidence type="ECO:0000256" key="3">
    <source>
        <dbReference type="SAM" id="SignalP"/>
    </source>
</evidence>
<evidence type="ECO:0000256" key="2">
    <source>
        <dbReference type="SAM" id="MobiDB-lite"/>
    </source>
</evidence>
<evidence type="ECO:0000256" key="1">
    <source>
        <dbReference type="ARBA" id="ARBA00022801"/>
    </source>
</evidence>
<dbReference type="SUPFAM" id="SSF56300">
    <property type="entry name" value="Metallo-dependent phosphatases"/>
    <property type="match status" value="1"/>
</dbReference>
<protein>
    <submittedName>
        <fullName evidence="5">Chitodextrinase</fullName>
    </submittedName>
</protein>